<feature type="transmembrane region" description="Helical" evidence="2">
    <location>
        <begin position="85"/>
        <end position="108"/>
    </location>
</feature>
<dbReference type="EMBL" id="JAKFHA010000050">
    <property type="protein sequence ID" value="MCF2533514.1"/>
    <property type="molecule type" value="Genomic_DNA"/>
</dbReference>
<feature type="compositionally biased region" description="Low complexity" evidence="1">
    <location>
        <begin position="42"/>
        <end position="60"/>
    </location>
</feature>
<accession>A0AA41QAT1</accession>
<feature type="compositionally biased region" description="Low complexity" evidence="1">
    <location>
        <begin position="131"/>
        <end position="150"/>
    </location>
</feature>
<keyword evidence="2" id="KW-1133">Transmembrane helix</keyword>
<organism evidence="3 4">
    <name type="scientific">Yinghuangia soli</name>
    <dbReference type="NCBI Taxonomy" id="2908204"/>
    <lineage>
        <taxon>Bacteria</taxon>
        <taxon>Bacillati</taxon>
        <taxon>Actinomycetota</taxon>
        <taxon>Actinomycetes</taxon>
        <taxon>Kitasatosporales</taxon>
        <taxon>Streptomycetaceae</taxon>
        <taxon>Yinghuangia</taxon>
    </lineage>
</organism>
<sequence length="283" mass="28992">MTGNDAGPPGWPGPAGGGPQPYPPSVPPGAGYGGPPPPGYPAGPTGPTGAVGPTNPYGATGPFGPGGGNYQFPNAPRPPSAKRTAIIAALAGTLVVVVAAALILVFMLKDDDEKSGKAAPTNSATSGRFGSSGAPGTPTGPTGTARPTARQLALPPTLDGRRPMAESDLPSVVADVRDVFARDFADVELSVYGTRNNPDSMLALIGTKQSVRPSDFVRDFVPQTGAQEQTVTWRQPGKARCWATEKAVACMWGDDAHLLYVSSVRTPAYTIGQLEKIYLGQAS</sequence>
<gene>
    <name evidence="3" type="ORF">LZ495_40725</name>
</gene>
<feature type="compositionally biased region" description="Polar residues" evidence="1">
    <location>
        <begin position="120"/>
        <end position="129"/>
    </location>
</feature>
<feature type="region of interest" description="Disordered" evidence="1">
    <location>
        <begin position="112"/>
        <end position="165"/>
    </location>
</feature>
<keyword evidence="2" id="KW-0472">Membrane</keyword>
<keyword evidence="2" id="KW-0812">Transmembrane</keyword>
<comment type="caution">
    <text evidence="3">The sequence shown here is derived from an EMBL/GenBank/DDBJ whole genome shotgun (WGS) entry which is preliminary data.</text>
</comment>
<evidence type="ECO:0000256" key="1">
    <source>
        <dbReference type="SAM" id="MobiDB-lite"/>
    </source>
</evidence>
<dbReference type="AlphaFoldDB" id="A0AA41QAT1"/>
<feature type="region of interest" description="Disordered" evidence="1">
    <location>
        <begin position="1"/>
        <end position="80"/>
    </location>
</feature>
<proteinExistence type="predicted"/>
<evidence type="ECO:0000256" key="2">
    <source>
        <dbReference type="SAM" id="Phobius"/>
    </source>
</evidence>
<evidence type="ECO:0000313" key="4">
    <source>
        <dbReference type="Proteomes" id="UP001165378"/>
    </source>
</evidence>
<name>A0AA41QAT1_9ACTN</name>
<dbReference type="RefSeq" id="WP_235058286.1">
    <property type="nucleotide sequence ID" value="NZ_JAKFHA010000050.1"/>
</dbReference>
<protein>
    <submittedName>
        <fullName evidence="3">Uncharacterized protein</fullName>
    </submittedName>
</protein>
<reference evidence="3" key="1">
    <citation type="submission" date="2022-01" db="EMBL/GenBank/DDBJ databases">
        <title>Genome-Based Taxonomic Classification of the Phylum Actinobacteria.</title>
        <authorList>
            <person name="Gao Y."/>
        </authorList>
    </citation>
    <scope>NUCLEOTIDE SEQUENCE</scope>
    <source>
        <strain evidence="3">KLBMP 8922</strain>
    </source>
</reference>
<keyword evidence="4" id="KW-1185">Reference proteome</keyword>
<dbReference type="Proteomes" id="UP001165378">
    <property type="component" value="Unassembled WGS sequence"/>
</dbReference>
<evidence type="ECO:0000313" key="3">
    <source>
        <dbReference type="EMBL" id="MCF2533514.1"/>
    </source>
</evidence>